<evidence type="ECO:0000256" key="4">
    <source>
        <dbReference type="SAM" id="Phobius"/>
    </source>
</evidence>
<evidence type="ECO:0000256" key="1">
    <source>
        <dbReference type="ARBA" id="ARBA00022722"/>
    </source>
</evidence>
<keyword evidence="6" id="KW-1185">Reference proteome</keyword>
<dbReference type="GeneID" id="26040011"/>
<dbReference type="RefSeq" id="YP_009165662.1">
    <property type="nucleotide sequence ID" value="NC_027923.1"/>
</dbReference>
<feature type="transmembrane region" description="Helical" evidence="4">
    <location>
        <begin position="220"/>
        <end position="241"/>
    </location>
</feature>
<gene>
    <name evidence="5" type="primary">p26-2</name>
</gene>
<sequence>MASNTIQRLGENQYKVRDCVFCVDYNFRRIQTISYKDKPVTNHVFIQHNSDPGLQQYHHYPNLATTLSLPKLHTESLVEVIMVNYNGSGDDKTIMLNEIKLSKRLYFVHHHYGKYYRYGQVPAIVLPAENKNRSTLFVGAPIFQNDNIVSFITDCYLNTEQSVYIMPVTGPSYRVDGVLTIDGIVRVIKKEDYTTIKLPTVSRIDVHVVYDKKTVTINTVYEGVILSFMLITAVFAGNLLII</sequence>
<dbReference type="InterPro" id="IPR006853">
    <property type="entry name" value="Poxin_vir"/>
</dbReference>
<keyword evidence="4" id="KW-0472">Membrane</keyword>
<name>A0A0M3N126_9ABAC</name>
<evidence type="ECO:0000313" key="5">
    <source>
        <dbReference type="EMBL" id="AKN80643.1"/>
    </source>
</evidence>
<dbReference type="Pfam" id="PF04766">
    <property type="entry name" value="Baculo_p26"/>
    <property type="match status" value="1"/>
</dbReference>
<dbReference type="OrthoDB" id="17275at10239"/>
<keyword evidence="4" id="KW-1133">Transmembrane helix</keyword>
<evidence type="ECO:0000256" key="3">
    <source>
        <dbReference type="ARBA" id="ARBA00023932"/>
    </source>
</evidence>
<accession>A0A0M3N126</accession>
<dbReference type="KEGG" id="vg:26040011"/>
<reference evidence="5 6" key="1">
    <citation type="journal article" date="2016" name="Sci. Rep.">
        <title>Genome sequence of Perigonia lusca single nucleopolyhedrovirus: insights into the evolution of a nucleotide metabolism enzyme in the family Baculoviridae.</title>
        <authorList>
            <person name="Ardisson-Araujo D.M."/>
            <person name="Lima R.N."/>
            <person name="Melo F.L."/>
            <person name="Clem R.J."/>
            <person name="Huang N."/>
            <person name="Bao S.N."/>
            <person name="Sosa-Gomez D.R."/>
            <person name="Ribeiro B.M."/>
        </authorList>
    </citation>
    <scope>NUCLEOTIDE SEQUENCE [LARGE SCALE GENOMIC DNA]</scope>
</reference>
<keyword evidence="2" id="KW-0378">Hydrolase</keyword>
<organism evidence="5 6">
    <name type="scientific">Perigonia lusca single nucleopolyhedrovirus</name>
    <dbReference type="NCBI Taxonomy" id="1675865"/>
    <lineage>
        <taxon>Viruses</taxon>
        <taxon>Viruses incertae sedis</taxon>
        <taxon>Naldaviricetes</taxon>
        <taxon>Lefavirales</taxon>
        <taxon>Baculoviridae</taxon>
        <taxon>Alphabaculovirus</taxon>
        <taxon>Alphabaculovirus peluscae</taxon>
        <taxon>Perigonia lusca nucleopolyhedrovirus</taxon>
    </lineage>
</organism>
<comment type="catalytic activity">
    <reaction evidence="3">
        <text>2',3'-cGAMP + H2O = Gp(2'-5')Ap(3') + H(+)</text>
        <dbReference type="Rhea" id="RHEA:59472"/>
        <dbReference type="ChEBI" id="CHEBI:15377"/>
        <dbReference type="ChEBI" id="CHEBI:15378"/>
        <dbReference type="ChEBI" id="CHEBI:143093"/>
        <dbReference type="ChEBI" id="CHEBI:143098"/>
    </reaction>
    <physiologicalReaction direction="left-to-right" evidence="3">
        <dbReference type="Rhea" id="RHEA:59473"/>
    </physiologicalReaction>
</comment>
<dbReference type="GO" id="GO:0016787">
    <property type="term" value="F:hydrolase activity"/>
    <property type="evidence" value="ECO:0007669"/>
    <property type="project" value="UniProtKB-KW"/>
</dbReference>
<proteinExistence type="predicted"/>
<dbReference type="GO" id="GO:0004518">
    <property type="term" value="F:nuclease activity"/>
    <property type="evidence" value="ECO:0007669"/>
    <property type="project" value="UniProtKB-KW"/>
</dbReference>
<evidence type="ECO:0000313" key="6">
    <source>
        <dbReference type="Proteomes" id="UP000204667"/>
    </source>
</evidence>
<evidence type="ECO:0000256" key="2">
    <source>
        <dbReference type="ARBA" id="ARBA00022801"/>
    </source>
</evidence>
<keyword evidence="1" id="KW-0540">Nuclease</keyword>
<keyword evidence="4" id="KW-0812">Transmembrane</keyword>
<dbReference type="EMBL" id="KM596836">
    <property type="protein sequence ID" value="AKN80643.1"/>
    <property type="molecule type" value="Genomic_DNA"/>
</dbReference>
<dbReference type="Proteomes" id="UP000204667">
    <property type="component" value="Segment"/>
</dbReference>
<protein>
    <submittedName>
        <fullName evidence="5">p26-2</fullName>
    </submittedName>
</protein>